<dbReference type="InterPro" id="IPR036085">
    <property type="entry name" value="PAZ_dom_sf"/>
</dbReference>
<proteinExistence type="predicted"/>
<protein>
    <recommendedName>
        <fullName evidence="2">Piwi domain-containing protein</fullName>
    </recommendedName>
</protein>
<reference evidence="3 4" key="1">
    <citation type="submission" date="2014-06" db="EMBL/GenBank/DDBJ databases">
        <title>Evolutionary Origins and Diversification of the Mycorrhizal Mutualists.</title>
        <authorList>
            <consortium name="DOE Joint Genome Institute"/>
            <consortium name="Mycorrhizal Genomics Consortium"/>
            <person name="Kohler A."/>
            <person name="Kuo A."/>
            <person name="Nagy L.G."/>
            <person name="Floudas D."/>
            <person name="Copeland A."/>
            <person name="Barry K.W."/>
            <person name="Cichocki N."/>
            <person name="Veneault-Fourrey C."/>
            <person name="LaButti K."/>
            <person name="Lindquist E.A."/>
            <person name="Lipzen A."/>
            <person name="Lundell T."/>
            <person name="Morin E."/>
            <person name="Murat C."/>
            <person name="Riley R."/>
            <person name="Ohm R."/>
            <person name="Sun H."/>
            <person name="Tunlid A."/>
            <person name="Henrissat B."/>
            <person name="Grigoriev I.V."/>
            <person name="Hibbett D.S."/>
            <person name="Martin F."/>
        </authorList>
    </citation>
    <scope>NUCLEOTIDE SEQUENCE [LARGE SCALE GENOMIC DNA]</scope>
    <source>
        <strain evidence="3 4">SS14</strain>
    </source>
</reference>
<dbReference type="Pfam" id="PF16486">
    <property type="entry name" value="ArgoN"/>
    <property type="match status" value="1"/>
</dbReference>
<dbReference type="PANTHER" id="PTHR22891">
    <property type="entry name" value="EUKARYOTIC TRANSLATION INITIATION FACTOR 2C"/>
    <property type="match status" value="1"/>
</dbReference>
<dbReference type="SUPFAM" id="SSF53098">
    <property type="entry name" value="Ribonuclease H-like"/>
    <property type="match status" value="1"/>
</dbReference>
<dbReference type="GO" id="GO:0003676">
    <property type="term" value="F:nucleic acid binding"/>
    <property type="evidence" value="ECO:0007669"/>
    <property type="project" value="InterPro"/>
</dbReference>
<keyword evidence="4" id="KW-1185">Reference proteome</keyword>
<dbReference type="SUPFAM" id="SSF101690">
    <property type="entry name" value="PAZ domain"/>
    <property type="match status" value="2"/>
</dbReference>
<evidence type="ECO:0000313" key="3">
    <source>
        <dbReference type="EMBL" id="KIJ40471.1"/>
    </source>
</evidence>
<dbReference type="EMBL" id="KN837144">
    <property type="protein sequence ID" value="KIJ40471.1"/>
    <property type="molecule type" value="Genomic_DNA"/>
</dbReference>
<sequence length="653" mass="70980">MAALVDSHVPSATVTLRSHYPFTLKVWKNHPLNPTYKTGTNRGVFQGAASRGCGGGGGDGDRGGGGGFRGGGRSGPRGGGLICGFFTINFKGTYHFDTPAKFEPRVKQEGDVLVNKLKNSTLSGGEGLKPPMRPGYGTKGTEISVRENYFALKVPKGPLYEYKIYYEPGVTLKRMRKRLLQILEDAPEFASYKNIVAHDFSEKLIAGEPLPQPKNNPLGFNVKLFDADDVGPDERSKSYKIMIQFANEINMTNINAYLNGSDRSFEVAPLISALNTILAKAPMGQGVKGFHSSVRPTVNSLMVNINVCYTAFYKTGKLADTINTFLRESHGGRPGKFVEGIRISPTHLSYRPKKTVKKLLRETADKGSFQCPEYGGKITVADYFKRSPMVGHRRWDQGENQLAPCSSLGKLSECHTAEMIKFACNPPADNARSIVGQGLGAVGFNGTQSLTNFGLELTNWGVFAVISSNRDFQGPTDPELIDLVNTFRMGCTAAGMPTAAPTLIHGAQVNPDAPSNLSNALKYLVDRKGIFNYMEDYDVELGVHATCAVSAKIRKEKGQLQYMTNLSLKINPKLGGTNHVLDPQSGAWLKKKVTMLVGMGVTHPGPGSAKGTPSIADVVTSYDVDHMLYPTSLCLQTSKQENIQMIEDLAIMM</sequence>
<dbReference type="PROSITE" id="PS50822">
    <property type="entry name" value="PIWI"/>
    <property type="match status" value="1"/>
</dbReference>
<evidence type="ECO:0000313" key="4">
    <source>
        <dbReference type="Proteomes" id="UP000054279"/>
    </source>
</evidence>
<dbReference type="InterPro" id="IPR012337">
    <property type="entry name" value="RNaseH-like_sf"/>
</dbReference>
<name>A0A0C9VRA8_SPHS4</name>
<dbReference type="SMART" id="SM01163">
    <property type="entry name" value="DUF1785"/>
    <property type="match status" value="1"/>
</dbReference>
<dbReference type="Pfam" id="PF02171">
    <property type="entry name" value="Piwi"/>
    <property type="match status" value="1"/>
</dbReference>
<evidence type="ECO:0000256" key="1">
    <source>
        <dbReference type="SAM" id="MobiDB-lite"/>
    </source>
</evidence>
<dbReference type="Proteomes" id="UP000054279">
    <property type="component" value="Unassembled WGS sequence"/>
</dbReference>
<gene>
    <name evidence="3" type="ORF">M422DRAFT_49170</name>
</gene>
<accession>A0A0C9VRA8</accession>
<dbReference type="InterPro" id="IPR032474">
    <property type="entry name" value="Argonaute_N"/>
</dbReference>
<organism evidence="3 4">
    <name type="scientific">Sphaerobolus stellatus (strain SS14)</name>
    <dbReference type="NCBI Taxonomy" id="990650"/>
    <lineage>
        <taxon>Eukaryota</taxon>
        <taxon>Fungi</taxon>
        <taxon>Dikarya</taxon>
        <taxon>Basidiomycota</taxon>
        <taxon>Agaricomycotina</taxon>
        <taxon>Agaricomycetes</taxon>
        <taxon>Phallomycetidae</taxon>
        <taxon>Geastrales</taxon>
        <taxon>Sphaerobolaceae</taxon>
        <taxon>Sphaerobolus</taxon>
    </lineage>
</organism>
<dbReference type="OrthoDB" id="10252740at2759"/>
<dbReference type="InterPro" id="IPR003165">
    <property type="entry name" value="Piwi"/>
</dbReference>
<dbReference type="InterPro" id="IPR036397">
    <property type="entry name" value="RNaseH_sf"/>
</dbReference>
<dbReference type="Gene3D" id="3.30.420.10">
    <property type="entry name" value="Ribonuclease H-like superfamily/Ribonuclease H"/>
    <property type="match status" value="1"/>
</dbReference>
<dbReference type="Pfam" id="PF08699">
    <property type="entry name" value="ArgoL1"/>
    <property type="match status" value="1"/>
</dbReference>
<feature type="region of interest" description="Disordered" evidence="1">
    <location>
        <begin position="52"/>
        <end position="73"/>
    </location>
</feature>
<evidence type="ECO:0000259" key="2">
    <source>
        <dbReference type="PROSITE" id="PS50822"/>
    </source>
</evidence>
<dbReference type="Gene3D" id="3.40.50.2300">
    <property type="match status" value="1"/>
</dbReference>
<dbReference type="HOGENOM" id="CLU_004544_4_1_1"/>
<dbReference type="InterPro" id="IPR014811">
    <property type="entry name" value="ArgoL1"/>
</dbReference>
<dbReference type="Gene3D" id="2.170.260.10">
    <property type="entry name" value="paz domain"/>
    <property type="match status" value="1"/>
</dbReference>
<dbReference type="AlphaFoldDB" id="A0A0C9VRA8"/>
<feature type="domain" description="Piwi" evidence="2">
    <location>
        <begin position="539"/>
        <end position="625"/>
    </location>
</feature>